<name>A0A1U7EUV7_NATPD</name>
<keyword evidence="2" id="KW-1185">Reference proteome</keyword>
<dbReference type="GeneID" id="3701133"/>
<dbReference type="RefSeq" id="WP_011322416.1">
    <property type="nucleotide sequence ID" value="NC_007426.1"/>
</dbReference>
<gene>
    <name evidence="1" type="ordered locus">NP_1380A</name>
</gene>
<dbReference type="Pfam" id="PF10604">
    <property type="entry name" value="Polyketide_cyc2"/>
    <property type="match status" value="1"/>
</dbReference>
<dbReference type="SUPFAM" id="SSF55961">
    <property type="entry name" value="Bet v1-like"/>
    <property type="match status" value="1"/>
</dbReference>
<sequence>MDRLEVSTNVYLPPQEVYEFLLCFREYAGYTEHLREVRQHGDGSPGTQYELDFSWWRLDYTARSEVTAVEPPGDADPPYRIDWRAVEDIAAAGSWLVEPVDPSGPETDVTFAVEYAPQSADTSRLELPRFVPFDAVVERAKPYIENEAERLVKRVVADLEGQKRDVALEIETQ</sequence>
<reference evidence="1 2" key="1">
    <citation type="journal article" date="2005" name="Genome Res.">
        <title>Living with two extremes: conclusions from the genome sequence of Natronomonas pharaonis.</title>
        <authorList>
            <person name="Falb M."/>
            <person name="Pfeiffer F."/>
            <person name="Palm P."/>
            <person name="Rodewald K."/>
            <person name="Hickmann V."/>
            <person name="Tittor J."/>
            <person name="Oesterhelt D."/>
        </authorList>
    </citation>
    <scope>NUCLEOTIDE SEQUENCE [LARGE SCALE GENOMIC DNA]</scope>
    <source>
        <strain evidence="2">ATCC 35678 / DSM 2160 / CIP 103997 / JCM 8858 / NBRC 14720 / NCIMB 2260 / Gabara</strain>
    </source>
</reference>
<dbReference type="InterPro" id="IPR023393">
    <property type="entry name" value="START-like_dom_sf"/>
</dbReference>
<dbReference type="CDD" id="cd07812">
    <property type="entry name" value="SRPBCC"/>
    <property type="match status" value="1"/>
</dbReference>
<dbReference type="Proteomes" id="UP000002698">
    <property type="component" value="Chromosome"/>
</dbReference>
<dbReference type="eggNOG" id="arCOG02899">
    <property type="taxonomic scope" value="Archaea"/>
</dbReference>
<accession>A0A1U7EUV7</accession>
<dbReference type="AlphaFoldDB" id="A0A1U7EUV7"/>
<protein>
    <submittedName>
        <fullName evidence="1">START domain protein</fullName>
    </submittedName>
</protein>
<dbReference type="InterPro" id="IPR019587">
    <property type="entry name" value="Polyketide_cyclase/dehydratase"/>
</dbReference>
<dbReference type="HOGENOM" id="CLU_1507348_0_0_2"/>
<proteinExistence type="predicted"/>
<dbReference type="SMR" id="A0A1U7EUV7"/>
<organism evidence="1 2">
    <name type="scientific">Natronomonas pharaonis (strain ATCC 35678 / DSM 2160 / CIP 103997 / JCM 8858 / NBRC 14720 / NCIMB 2260 / Gabara)</name>
    <name type="common">Halobacterium pharaonis</name>
    <dbReference type="NCBI Taxonomy" id="348780"/>
    <lineage>
        <taxon>Archaea</taxon>
        <taxon>Methanobacteriati</taxon>
        <taxon>Methanobacteriota</taxon>
        <taxon>Stenosarchaea group</taxon>
        <taxon>Halobacteria</taxon>
        <taxon>Halobacteriales</taxon>
        <taxon>Natronomonadaceae</taxon>
        <taxon>Natronomonas</taxon>
    </lineage>
</organism>
<dbReference type="STRING" id="348780.NP_1380A"/>
<dbReference type="KEGG" id="nph:NP_1380A"/>
<dbReference type="EMBL" id="CR936257">
    <property type="protein sequence ID" value="CAI48781.1"/>
    <property type="molecule type" value="Genomic_DNA"/>
</dbReference>
<dbReference type="OrthoDB" id="167073at2157"/>
<evidence type="ECO:0000313" key="1">
    <source>
        <dbReference type="EMBL" id="CAI48781.1"/>
    </source>
</evidence>
<evidence type="ECO:0000313" key="2">
    <source>
        <dbReference type="Proteomes" id="UP000002698"/>
    </source>
</evidence>
<dbReference type="Gene3D" id="3.30.530.20">
    <property type="match status" value="1"/>
</dbReference>
<dbReference type="EnsemblBacteria" id="CAI48781">
    <property type="protein sequence ID" value="CAI48781"/>
    <property type="gene ID" value="NP_1380A"/>
</dbReference>